<sequence length="80" mass="8511">MNELLIKAYVKGLNGAGRVHNYFKDERGVTAVEYAIVLAGVAAVVAVIFGKDGTVQTLLESIFKTVSQQVLDSISSNANP</sequence>
<organism evidence="2">
    <name type="scientific">uncultured Citrobacter sp</name>
    <dbReference type="NCBI Taxonomy" id="200446"/>
    <lineage>
        <taxon>Bacteria</taxon>
        <taxon>Pseudomonadati</taxon>
        <taxon>Pseudomonadota</taxon>
        <taxon>Gammaproteobacteria</taxon>
        <taxon>Enterobacterales</taxon>
        <taxon>Enterobacteriaceae</taxon>
        <taxon>Citrobacter</taxon>
        <taxon>environmental samples</taxon>
    </lineage>
</organism>
<accession>A0A212IRF8</accession>
<gene>
    <name evidence="2" type="ORF">KM92CIT3_90069</name>
</gene>
<keyword evidence="1" id="KW-1133">Transmembrane helix</keyword>
<name>A0A212IRF8_9ENTR</name>
<keyword evidence="1" id="KW-0472">Membrane</keyword>
<protein>
    <recommendedName>
        <fullName evidence="3">Flp family type IVb pilin</fullName>
    </recommendedName>
</protein>
<evidence type="ECO:0008006" key="3">
    <source>
        <dbReference type="Google" id="ProtNLM"/>
    </source>
</evidence>
<dbReference type="AlphaFoldDB" id="A0A212IRF8"/>
<evidence type="ECO:0000256" key="1">
    <source>
        <dbReference type="SAM" id="Phobius"/>
    </source>
</evidence>
<reference evidence="2" key="1">
    <citation type="submission" date="2016-04" db="EMBL/GenBank/DDBJ databases">
        <authorList>
            <person name="Evans L.H."/>
            <person name="Alamgir A."/>
            <person name="Owens N."/>
            <person name="Weber N.D."/>
            <person name="Virtaneva K."/>
            <person name="Barbian K."/>
            <person name="Babar A."/>
            <person name="Rosenke K."/>
        </authorList>
    </citation>
    <scope>NUCLEOTIDE SEQUENCE</scope>
    <source>
        <strain evidence="2">92-3</strain>
    </source>
</reference>
<keyword evidence="1" id="KW-0812">Transmembrane</keyword>
<proteinExistence type="predicted"/>
<dbReference type="EMBL" id="FLUB01000021">
    <property type="protein sequence ID" value="SBV69392.1"/>
    <property type="molecule type" value="Genomic_DNA"/>
</dbReference>
<evidence type="ECO:0000313" key="2">
    <source>
        <dbReference type="EMBL" id="SBV69392.1"/>
    </source>
</evidence>
<feature type="transmembrane region" description="Helical" evidence="1">
    <location>
        <begin position="31"/>
        <end position="49"/>
    </location>
</feature>